<keyword evidence="3" id="KW-1185">Reference proteome</keyword>
<dbReference type="Gene3D" id="3.40.630.30">
    <property type="match status" value="1"/>
</dbReference>
<organism evidence="2 3">
    <name type="scientific">Streptomyces griseosporeus</name>
    <dbReference type="NCBI Taxonomy" id="1910"/>
    <lineage>
        <taxon>Bacteria</taxon>
        <taxon>Bacillati</taxon>
        <taxon>Actinomycetota</taxon>
        <taxon>Actinomycetes</taxon>
        <taxon>Kitasatosporales</taxon>
        <taxon>Streptomycetaceae</taxon>
        <taxon>Streptomyces</taxon>
    </lineage>
</organism>
<dbReference type="Proteomes" id="UP001553148">
    <property type="component" value="Unassembled WGS sequence"/>
</dbReference>
<dbReference type="EC" id="2.3.1.-" evidence="2"/>
<name>A0ABV3KU40_STRGS</name>
<dbReference type="InterPro" id="IPR016181">
    <property type="entry name" value="Acyl_CoA_acyltransferase"/>
</dbReference>
<gene>
    <name evidence="2" type="ORF">AB0470_18885</name>
</gene>
<dbReference type="PANTHER" id="PTHR43441:SF6">
    <property type="entry name" value="N-ACETYLTRANSFERASE DOMAIN-CONTAINING PROTEIN"/>
    <property type="match status" value="1"/>
</dbReference>
<dbReference type="EMBL" id="JBFAUJ010000007">
    <property type="protein sequence ID" value="MEV8461608.1"/>
    <property type="molecule type" value="Genomic_DNA"/>
</dbReference>
<keyword evidence="2" id="KW-0808">Transferase</keyword>
<sequence length="373" mass="40098">MRAWGGDEVEEAVASCVAALRPAVDRDWASVRAGRVEWSCRTTAAHIASDLVGYAGQLAGRVRDRYAPFDITVDGNEDGWPAADNPGLLEVIETTGALLAAAVRTAPRDARGFHPYPFRSADREGFAAMGIAEVLLHTHDIAEGLGLSYEPPAQLVEDLLTRIFPHVRPGPAAWPTLLWATGRGALPDREPVTKWHWYNNPALPAGPLTLYGVTPAAARDLAVGGDGGFDWVEDGPFDGTRDAAGMVVKAYEAGVLRPEWGMFVMVRQEDGLAVGGIGFHGPPDDEARAEVGYDLAPSARGHGYATEALRALSDWALARDDVQMLLAVIDHDNTASQGVVTRAGYTRATTDEERVAQDQHGMEAAQQLYVRRA</sequence>
<feature type="domain" description="N-acetyltransferase" evidence="1">
    <location>
        <begin position="208"/>
        <end position="369"/>
    </location>
</feature>
<dbReference type="PANTHER" id="PTHR43441">
    <property type="entry name" value="RIBOSOMAL-PROTEIN-SERINE ACETYLTRANSFERASE"/>
    <property type="match status" value="1"/>
</dbReference>
<dbReference type="PROSITE" id="PS51186">
    <property type="entry name" value="GNAT"/>
    <property type="match status" value="1"/>
</dbReference>
<dbReference type="GO" id="GO:0016746">
    <property type="term" value="F:acyltransferase activity"/>
    <property type="evidence" value="ECO:0007669"/>
    <property type="project" value="UniProtKB-KW"/>
</dbReference>
<dbReference type="RefSeq" id="WP_204359391.1">
    <property type="nucleotide sequence ID" value="NZ_JBFAUJ010000007.1"/>
</dbReference>
<dbReference type="Pfam" id="PF13302">
    <property type="entry name" value="Acetyltransf_3"/>
    <property type="match status" value="1"/>
</dbReference>
<protein>
    <submittedName>
        <fullName evidence="2">GNAT family N-acetyltransferase</fullName>
        <ecNumber evidence="2">2.3.1.-</ecNumber>
    </submittedName>
</protein>
<evidence type="ECO:0000259" key="1">
    <source>
        <dbReference type="PROSITE" id="PS51186"/>
    </source>
</evidence>
<evidence type="ECO:0000313" key="2">
    <source>
        <dbReference type="EMBL" id="MEV8461608.1"/>
    </source>
</evidence>
<dbReference type="CDD" id="cd04301">
    <property type="entry name" value="NAT_SF"/>
    <property type="match status" value="1"/>
</dbReference>
<dbReference type="InterPro" id="IPR051908">
    <property type="entry name" value="Ribosomal_N-acetyltransferase"/>
</dbReference>
<keyword evidence="2" id="KW-0012">Acyltransferase</keyword>
<reference evidence="2 3" key="1">
    <citation type="submission" date="2024-06" db="EMBL/GenBank/DDBJ databases">
        <title>The Natural Products Discovery Center: Release of the First 8490 Sequenced Strains for Exploring Actinobacteria Biosynthetic Diversity.</title>
        <authorList>
            <person name="Kalkreuter E."/>
            <person name="Kautsar S.A."/>
            <person name="Yang D."/>
            <person name="Bader C.D."/>
            <person name="Teijaro C.N."/>
            <person name="Fluegel L."/>
            <person name="Davis C.M."/>
            <person name="Simpson J.R."/>
            <person name="Lauterbach L."/>
            <person name="Steele A.D."/>
            <person name="Gui C."/>
            <person name="Meng S."/>
            <person name="Li G."/>
            <person name="Viehrig K."/>
            <person name="Ye F."/>
            <person name="Su P."/>
            <person name="Kiefer A.F."/>
            <person name="Nichols A."/>
            <person name="Cepeda A.J."/>
            <person name="Yan W."/>
            <person name="Fan B."/>
            <person name="Jiang Y."/>
            <person name="Adhikari A."/>
            <person name="Zheng C.-J."/>
            <person name="Schuster L."/>
            <person name="Cowan T.M."/>
            <person name="Smanski M.J."/>
            <person name="Chevrette M.G."/>
            <person name="De Carvalho L.P.S."/>
            <person name="Shen B."/>
        </authorList>
    </citation>
    <scope>NUCLEOTIDE SEQUENCE [LARGE SCALE GENOMIC DNA]</scope>
    <source>
        <strain evidence="2 3">NPDC052360</strain>
    </source>
</reference>
<comment type="caution">
    <text evidence="2">The sequence shown here is derived from an EMBL/GenBank/DDBJ whole genome shotgun (WGS) entry which is preliminary data.</text>
</comment>
<evidence type="ECO:0000313" key="3">
    <source>
        <dbReference type="Proteomes" id="UP001553148"/>
    </source>
</evidence>
<proteinExistence type="predicted"/>
<dbReference type="InterPro" id="IPR000182">
    <property type="entry name" value="GNAT_dom"/>
</dbReference>
<dbReference type="SUPFAM" id="SSF55729">
    <property type="entry name" value="Acyl-CoA N-acyltransferases (Nat)"/>
    <property type="match status" value="1"/>
</dbReference>
<accession>A0ABV3KU40</accession>